<gene>
    <name evidence="3" type="ORF">EHQ62_00975</name>
</gene>
<dbReference type="RefSeq" id="WP_135640404.1">
    <property type="nucleotide sequence ID" value="NZ_RQGH01000006.1"/>
</dbReference>
<dbReference type="InterPro" id="IPR032812">
    <property type="entry name" value="SbsA_Ig"/>
</dbReference>
<feature type="domain" description="SbsA Ig-like" evidence="2">
    <location>
        <begin position="83"/>
        <end position="168"/>
    </location>
</feature>
<accession>A0A4Z1A461</accession>
<proteinExistence type="predicted"/>
<keyword evidence="1" id="KW-0732">Signal</keyword>
<organism evidence="3 4">
    <name type="scientific">Leptospira jelokensis</name>
    <dbReference type="NCBI Taxonomy" id="2484931"/>
    <lineage>
        <taxon>Bacteria</taxon>
        <taxon>Pseudomonadati</taxon>
        <taxon>Spirochaetota</taxon>
        <taxon>Spirochaetia</taxon>
        <taxon>Leptospirales</taxon>
        <taxon>Leptospiraceae</taxon>
        <taxon>Leptospira</taxon>
    </lineage>
</organism>
<evidence type="ECO:0000256" key="1">
    <source>
        <dbReference type="ARBA" id="ARBA00022729"/>
    </source>
</evidence>
<dbReference type="EMBL" id="RQGH01000006">
    <property type="protein sequence ID" value="TGL75950.1"/>
    <property type="molecule type" value="Genomic_DNA"/>
</dbReference>
<reference evidence="3" key="1">
    <citation type="journal article" date="2019" name="PLoS Negl. Trop. Dis.">
        <title>Revisiting the worldwide diversity of Leptospira species in the environment.</title>
        <authorList>
            <person name="Vincent A.T."/>
            <person name="Schiettekatte O."/>
            <person name="Bourhy P."/>
            <person name="Veyrier F.J."/>
            <person name="Picardeau M."/>
        </authorList>
    </citation>
    <scope>NUCLEOTIDE SEQUENCE [LARGE SCALE GENOMIC DNA]</scope>
    <source>
        <strain evidence="3">201702451</strain>
    </source>
</reference>
<comment type="caution">
    <text evidence="3">The sequence shown here is derived from an EMBL/GenBank/DDBJ whole genome shotgun (WGS) entry which is preliminary data.</text>
</comment>
<keyword evidence="4" id="KW-1185">Reference proteome</keyword>
<protein>
    <recommendedName>
        <fullName evidence="2">SbsA Ig-like domain-containing protein</fullName>
    </recommendedName>
</protein>
<dbReference type="Pfam" id="PF13205">
    <property type="entry name" value="Big_5"/>
    <property type="match status" value="1"/>
</dbReference>
<evidence type="ECO:0000313" key="4">
    <source>
        <dbReference type="Proteomes" id="UP000297567"/>
    </source>
</evidence>
<dbReference type="AlphaFoldDB" id="A0A4Z1A461"/>
<dbReference type="Proteomes" id="UP000297567">
    <property type="component" value="Unassembled WGS sequence"/>
</dbReference>
<evidence type="ECO:0000259" key="2">
    <source>
        <dbReference type="Pfam" id="PF13205"/>
    </source>
</evidence>
<evidence type="ECO:0000313" key="3">
    <source>
        <dbReference type="EMBL" id="TGL75950.1"/>
    </source>
</evidence>
<sequence>MGWQNWIRLGVVIGITILQLNCKNEKPSSASSESVTVLSSGTKLDGIGQTPIDPPNSVPNLPIPSGFGSARPEVRFLFLPNSVDRYKPLELQFSEAMDPTSVASALTIRNLTTGSIVSNFTLRWTSPVNLSIRMGEELGSNQNYEIELNQIAKSANQNISLLPFQESFHTNKNIQLARSLVVNGSITYPVSTDKGIVIDKNQTTNLRLDLEINYPEETKEVILCKLGQTQSADPLSVICSSIVAVGVRICNQNCLTHMSYDLLHSTVIPPNIGTNLYFIRLESISGSFNYFSVNFLYGELTSNTNSKLSNVANLLVGQNQGINAISELITNYAKGNFTLYDSISQTDKSLNQFIQKKSNVFPGGNCLPWPITKLANAPTPYHIDYLSTIGPFCGIEVEGSIFESATYPNVDYKAKADIYITSLVVDETSFPSGDTNLNFQFDIQNGIFDTNVFGKKLRGKFAIVIKVEEIEFFDYLLANTLVYYGESIQGTDGDEVAFAFNEDPPVEISRRAFVRSNLQVNSLGKITLQVNPNNFPTNFQPNTDCLDLPNIVAPNTILPCNPFVTDWANHIQVNQVTGSGAVAAIVADVINQEIPRLKNKIVQNVLKDVTERVTPEILNNLLGQLDSGILINLPDYLPNPLNKVTLKLNANLKTDTSTKYQSPNFGIEGSLDVSLLTCVKDNANRCPWNIGYTRSTFPIQPYGTNSFIQTKSNLPLPSNLQNANEYPGVLLKIHNDLLNQALYHLWWNGGFNFEVNQTFIENINQFAGTSSLLRLTTSLLKADPIVTIFAPGQNNLKTSNGAIYPNDDIVLSLNPIQPIYIGFSPLTGTPDLETPKLQINFADLEITIKGKKTDPTRTSCPSIDCKDGSLYTISKVRLSLTSKSTLSFGTYSLPNCTGTCTFSNSVLASIGNPSLKLITSKEIGDLYYLIEPLEGPIHNPLALRPSGIKEIVNPLVKSLIIPLINNITRDIPLPKLRACGLDLYDLETLPIPGNTNESFLILHTKVQNILFTGSCRL</sequence>
<name>A0A4Z1A461_9LEPT</name>